<evidence type="ECO:0000313" key="13">
    <source>
        <dbReference type="Proteomes" id="UP000051686"/>
    </source>
</evidence>
<keyword evidence="7 9" id="KW-1133">Transmembrane helix</keyword>
<keyword evidence="4 9" id="KW-0812">Transmembrane</keyword>
<feature type="transmembrane region" description="Helical" evidence="9">
    <location>
        <begin position="12"/>
        <end position="33"/>
    </location>
</feature>
<sequence length="159" mass="18162">MSWHGQEGLLTVILYFLLIFAVVLLDQLVKFFVVSNVPLNSSFDFIPHFLSIAHIRNYGAAWNIFTGQKLFLFLITVVALCILGYYFKKLWKNWPYALGISLMIGGTLGNFIDRLRIGYVVDMFQLDFINFPIFNVADAALNVGVLVILVTMLRDEFRG</sequence>
<proteinExistence type="inferred from homology"/>
<organism evidence="12 13">
    <name type="scientific">Liquorilactobacillus oeni DSM 19972</name>
    <dbReference type="NCBI Taxonomy" id="1423777"/>
    <lineage>
        <taxon>Bacteria</taxon>
        <taxon>Bacillati</taxon>
        <taxon>Bacillota</taxon>
        <taxon>Bacilli</taxon>
        <taxon>Lactobacillales</taxon>
        <taxon>Lactobacillaceae</taxon>
        <taxon>Liquorilactobacillus</taxon>
    </lineage>
</organism>
<accession>A0A0R1MHK0</accession>
<keyword evidence="5 9" id="KW-0064">Aspartyl protease</keyword>
<comment type="subcellular location">
    <subcellularLocation>
        <location evidence="9">Cell membrane</location>
        <topology evidence="9">Multi-pass membrane protein</topology>
    </subcellularLocation>
</comment>
<dbReference type="PANTHER" id="PTHR33695:SF1">
    <property type="entry name" value="LIPOPROTEIN SIGNAL PEPTIDASE"/>
    <property type="match status" value="1"/>
</dbReference>
<dbReference type="EMBL" id="AZEH01000039">
    <property type="protein sequence ID" value="KRL04602.1"/>
    <property type="molecule type" value="Genomic_DNA"/>
</dbReference>
<reference evidence="12 13" key="1">
    <citation type="journal article" date="2015" name="Genome Announc.">
        <title>Expanding the biotechnology potential of lactobacilli through comparative genomics of 213 strains and associated genera.</title>
        <authorList>
            <person name="Sun Z."/>
            <person name="Harris H.M."/>
            <person name="McCann A."/>
            <person name="Guo C."/>
            <person name="Argimon S."/>
            <person name="Zhang W."/>
            <person name="Yang X."/>
            <person name="Jeffery I.B."/>
            <person name="Cooney J.C."/>
            <person name="Kagawa T.F."/>
            <person name="Liu W."/>
            <person name="Song Y."/>
            <person name="Salvetti E."/>
            <person name="Wrobel A."/>
            <person name="Rasinkangas P."/>
            <person name="Parkhill J."/>
            <person name="Rea M.C."/>
            <person name="O'Sullivan O."/>
            <person name="Ritari J."/>
            <person name="Douillard F.P."/>
            <person name="Paul Ross R."/>
            <person name="Yang R."/>
            <person name="Briner A.E."/>
            <person name="Felis G.E."/>
            <person name="de Vos W.M."/>
            <person name="Barrangou R."/>
            <person name="Klaenhammer T.R."/>
            <person name="Caufield P.W."/>
            <person name="Cui Y."/>
            <person name="Zhang H."/>
            <person name="O'Toole P.W."/>
        </authorList>
    </citation>
    <scope>NUCLEOTIDE SEQUENCE [LARGE SCALE GENOMIC DNA]</scope>
    <source>
        <strain evidence="12 13">DSM 19972</strain>
    </source>
</reference>
<dbReference type="Pfam" id="PF01252">
    <property type="entry name" value="Peptidase_A8"/>
    <property type="match status" value="1"/>
</dbReference>
<feature type="transmembrane region" description="Helical" evidence="9">
    <location>
        <begin position="94"/>
        <end position="112"/>
    </location>
</feature>
<dbReference type="GO" id="GO:0005886">
    <property type="term" value="C:plasma membrane"/>
    <property type="evidence" value="ECO:0007669"/>
    <property type="project" value="UniProtKB-SubCell"/>
</dbReference>
<feature type="transmembrane region" description="Helical" evidence="9">
    <location>
        <begin position="70"/>
        <end position="87"/>
    </location>
</feature>
<comment type="similarity">
    <text evidence="1 9 11">Belongs to the peptidase A8 family.</text>
</comment>
<gene>
    <name evidence="9" type="primary">lspA</name>
    <name evidence="12" type="ORF">FD46_GL001735</name>
</gene>
<keyword evidence="2 9" id="KW-1003">Cell membrane</keyword>
<feature type="active site" evidence="9">
    <location>
        <position position="122"/>
    </location>
</feature>
<dbReference type="STRING" id="1423777.FD46_GL001735"/>
<dbReference type="PRINTS" id="PR00781">
    <property type="entry name" value="LIPOSIGPTASE"/>
</dbReference>
<comment type="function">
    <text evidence="9 10">This protein specifically catalyzes the removal of signal peptides from prolipoproteins.</text>
</comment>
<dbReference type="PATRIC" id="fig|1423777.3.peg.1789"/>
<evidence type="ECO:0000256" key="1">
    <source>
        <dbReference type="ARBA" id="ARBA00006139"/>
    </source>
</evidence>
<dbReference type="NCBIfam" id="TIGR00077">
    <property type="entry name" value="lspA"/>
    <property type="match status" value="1"/>
</dbReference>
<feature type="transmembrane region" description="Helical" evidence="9">
    <location>
        <begin position="132"/>
        <end position="153"/>
    </location>
</feature>
<dbReference type="HAMAP" id="MF_00161">
    <property type="entry name" value="LspA"/>
    <property type="match status" value="1"/>
</dbReference>
<keyword evidence="3 9" id="KW-0645">Protease</keyword>
<dbReference type="PANTHER" id="PTHR33695">
    <property type="entry name" value="LIPOPROTEIN SIGNAL PEPTIDASE"/>
    <property type="match status" value="1"/>
</dbReference>
<dbReference type="UniPathway" id="UPA00665"/>
<evidence type="ECO:0000313" key="12">
    <source>
        <dbReference type="EMBL" id="KRL04602.1"/>
    </source>
</evidence>
<evidence type="ECO:0000256" key="9">
    <source>
        <dbReference type="HAMAP-Rule" id="MF_00161"/>
    </source>
</evidence>
<evidence type="ECO:0000256" key="10">
    <source>
        <dbReference type="RuleBase" id="RU000594"/>
    </source>
</evidence>
<dbReference type="EC" id="3.4.23.36" evidence="9"/>
<name>A0A0R1MHK0_9LACO</name>
<protein>
    <recommendedName>
        <fullName evidence="9">Lipoprotein signal peptidase</fullName>
        <ecNumber evidence="9">3.4.23.36</ecNumber>
    </recommendedName>
    <alternativeName>
        <fullName evidence="9">Prolipoprotein signal peptidase</fullName>
    </alternativeName>
    <alternativeName>
        <fullName evidence="9">Signal peptidase II</fullName>
        <shortName evidence="9">SPase II</shortName>
    </alternativeName>
</protein>
<evidence type="ECO:0000256" key="11">
    <source>
        <dbReference type="RuleBase" id="RU004181"/>
    </source>
</evidence>
<evidence type="ECO:0000256" key="5">
    <source>
        <dbReference type="ARBA" id="ARBA00022750"/>
    </source>
</evidence>
<dbReference type="InterPro" id="IPR001872">
    <property type="entry name" value="Peptidase_A8"/>
</dbReference>
<dbReference type="PROSITE" id="PS00855">
    <property type="entry name" value="SPASE_II"/>
    <property type="match status" value="1"/>
</dbReference>
<evidence type="ECO:0000256" key="6">
    <source>
        <dbReference type="ARBA" id="ARBA00022801"/>
    </source>
</evidence>
<keyword evidence="6 9" id="KW-0378">Hydrolase</keyword>
<comment type="catalytic activity">
    <reaction evidence="9 10">
        <text>Release of signal peptides from bacterial membrane prolipoproteins. Hydrolyzes -Xaa-Yaa-Zaa-|-(S,diacylglyceryl)Cys-, in which Xaa is hydrophobic (preferably Leu), and Yaa (Ala or Ser) and Zaa (Gly or Ala) have small, neutral side chains.</text>
        <dbReference type="EC" id="3.4.23.36"/>
    </reaction>
</comment>
<comment type="pathway">
    <text evidence="9">Protein modification; lipoprotein biosynthesis (signal peptide cleavage).</text>
</comment>
<evidence type="ECO:0000256" key="3">
    <source>
        <dbReference type="ARBA" id="ARBA00022670"/>
    </source>
</evidence>
<dbReference type="GO" id="GO:0004190">
    <property type="term" value="F:aspartic-type endopeptidase activity"/>
    <property type="evidence" value="ECO:0007669"/>
    <property type="project" value="UniProtKB-UniRule"/>
</dbReference>
<dbReference type="AlphaFoldDB" id="A0A0R1MHK0"/>
<comment type="caution">
    <text evidence="12">The sequence shown here is derived from an EMBL/GenBank/DDBJ whole genome shotgun (WGS) entry which is preliminary data.</text>
</comment>
<dbReference type="GO" id="GO:0006508">
    <property type="term" value="P:proteolysis"/>
    <property type="evidence" value="ECO:0007669"/>
    <property type="project" value="UniProtKB-KW"/>
</dbReference>
<evidence type="ECO:0000256" key="4">
    <source>
        <dbReference type="ARBA" id="ARBA00022692"/>
    </source>
</evidence>
<keyword evidence="8 9" id="KW-0472">Membrane</keyword>
<evidence type="ECO:0000256" key="8">
    <source>
        <dbReference type="ARBA" id="ARBA00023136"/>
    </source>
</evidence>
<keyword evidence="13" id="KW-1185">Reference proteome</keyword>
<evidence type="ECO:0000256" key="2">
    <source>
        <dbReference type="ARBA" id="ARBA00022475"/>
    </source>
</evidence>
<feature type="active site" evidence="9">
    <location>
        <position position="138"/>
    </location>
</feature>
<evidence type="ECO:0000256" key="7">
    <source>
        <dbReference type="ARBA" id="ARBA00022989"/>
    </source>
</evidence>
<dbReference type="Proteomes" id="UP000051686">
    <property type="component" value="Unassembled WGS sequence"/>
</dbReference>
<keyword evidence="12" id="KW-0449">Lipoprotein</keyword>